<evidence type="ECO:0008006" key="8">
    <source>
        <dbReference type="Google" id="ProtNLM"/>
    </source>
</evidence>
<evidence type="ECO:0000256" key="6">
    <source>
        <dbReference type="SAM" id="Phobius"/>
    </source>
</evidence>
<comment type="caution">
    <text evidence="7">The sequence shown here is derived from an EMBL/GenBank/DDBJ whole genome shotgun (WGS) entry which is preliminary data.</text>
</comment>
<evidence type="ECO:0000256" key="3">
    <source>
        <dbReference type="ARBA" id="ARBA00022989"/>
    </source>
</evidence>
<proteinExistence type="predicted"/>
<feature type="transmembrane region" description="Helical" evidence="6">
    <location>
        <begin position="72"/>
        <end position="99"/>
    </location>
</feature>
<feature type="compositionally biased region" description="Polar residues" evidence="5">
    <location>
        <begin position="42"/>
        <end position="60"/>
    </location>
</feature>
<accession>X1P895</accession>
<feature type="non-terminal residue" evidence="7">
    <location>
        <position position="1"/>
    </location>
</feature>
<keyword evidence="2 6" id="KW-0812">Transmembrane</keyword>
<organism evidence="7">
    <name type="scientific">marine sediment metagenome</name>
    <dbReference type="NCBI Taxonomy" id="412755"/>
    <lineage>
        <taxon>unclassified sequences</taxon>
        <taxon>metagenomes</taxon>
        <taxon>ecological metagenomes</taxon>
    </lineage>
</organism>
<evidence type="ECO:0000256" key="1">
    <source>
        <dbReference type="ARBA" id="ARBA00004141"/>
    </source>
</evidence>
<dbReference type="Pfam" id="PF09685">
    <property type="entry name" value="MamF_MmsF"/>
    <property type="match status" value="1"/>
</dbReference>
<evidence type="ECO:0000313" key="7">
    <source>
        <dbReference type="EMBL" id="GAI38681.1"/>
    </source>
</evidence>
<evidence type="ECO:0000256" key="2">
    <source>
        <dbReference type="ARBA" id="ARBA00022692"/>
    </source>
</evidence>
<feature type="transmembrane region" description="Helical" evidence="6">
    <location>
        <begin position="119"/>
        <end position="137"/>
    </location>
</feature>
<feature type="region of interest" description="Disordered" evidence="5">
    <location>
        <begin position="8"/>
        <end position="63"/>
    </location>
</feature>
<comment type="subcellular location">
    <subcellularLocation>
        <location evidence="1">Membrane</location>
        <topology evidence="1">Multi-pass membrane protein</topology>
    </subcellularLocation>
</comment>
<evidence type="ECO:0000256" key="4">
    <source>
        <dbReference type="ARBA" id="ARBA00023136"/>
    </source>
</evidence>
<feature type="compositionally biased region" description="Basic residues" evidence="5">
    <location>
        <begin position="23"/>
        <end position="34"/>
    </location>
</feature>
<evidence type="ECO:0000256" key="5">
    <source>
        <dbReference type="SAM" id="MobiDB-lite"/>
    </source>
</evidence>
<sequence length="181" mass="20290">LGHQVEIAGIIPVQPDEHDKAGQRHHGNQPRQRRQLAPYPHTESNNAHTNQQPETVQESPGSKDIDKDARMWAMICHLSALAGLVVPVIGCIIGPLIIWQIKKEEFSFVDEQGKEAVNFQISMLLYLLISAIIWIPLTFVCIGVLIPVAISIFDVVFLLIAAVKANNGEHYRYPLTIRFIK</sequence>
<reference evidence="7" key="1">
    <citation type="journal article" date="2014" name="Front. Microbiol.">
        <title>High frequency of phylogenetically diverse reductive dehalogenase-homologous genes in deep subseafloor sedimentary metagenomes.</title>
        <authorList>
            <person name="Kawai M."/>
            <person name="Futagami T."/>
            <person name="Toyoda A."/>
            <person name="Takaki Y."/>
            <person name="Nishi S."/>
            <person name="Hori S."/>
            <person name="Arai W."/>
            <person name="Tsubouchi T."/>
            <person name="Morono Y."/>
            <person name="Uchiyama I."/>
            <person name="Ito T."/>
            <person name="Fujiyama A."/>
            <person name="Inagaki F."/>
            <person name="Takami H."/>
        </authorList>
    </citation>
    <scope>NUCLEOTIDE SEQUENCE</scope>
    <source>
        <strain evidence="7">Expedition CK06-06</strain>
    </source>
</reference>
<protein>
    <recommendedName>
        <fullName evidence="8">Orotate phosphoribosyltransferase</fullName>
    </recommendedName>
</protein>
<gene>
    <name evidence="7" type="ORF">S06H3_42438</name>
</gene>
<keyword evidence="4 6" id="KW-0472">Membrane</keyword>
<name>X1P895_9ZZZZ</name>
<dbReference type="EMBL" id="BARV01026239">
    <property type="protein sequence ID" value="GAI38681.1"/>
    <property type="molecule type" value="Genomic_DNA"/>
</dbReference>
<dbReference type="AlphaFoldDB" id="X1P895"/>
<dbReference type="InterPro" id="IPR019109">
    <property type="entry name" value="MamF_MmsF"/>
</dbReference>
<keyword evidence="3 6" id="KW-1133">Transmembrane helix</keyword>
<feature type="transmembrane region" description="Helical" evidence="6">
    <location>
        <begin position="144"/>
        <end position="163"/>
    </location>
</feature>